<dbReference type="InterPro" id="IPR050982">
    <property type="entry name" value="Auxin_biosynth/cation_transpt"/>
</dbReference>
<accession>A0A1H1HA38</accession>
<organism evidence="3 4">
    <name type="scientific">Tsukamurella pulmonis</name>
    <dbReference type="NCBI Taxonomy" id="47312"/>
    <lineage>
        <taxon>Bacteria</taxon>
        <taxon>Bacillati</taxon>
        <taxon>Actinomycetota</taxon>
        <taxon>Actinomycetes</taxon>
        <taxon>Mycobacteriales</taxon>
        <taxon>Tsukamurellaceae</taxon>
        <taxon>Tsukamurella</taxon>
    </lineage>
</organism>
<sequence length="378" mass="39847">MKDVVVVGAGQAGLSAAYFLPRFGIDNSVVLDHNSGPGGAWRQRWPSLTLRAANRVHDLPGWGLQDALGTDCDDIPASTGVAQYFGEYEKRFGIDVHRPAHVASVSRCDDGFLVAGHGAEGPFEYRTRAVINSTGTWDSPFWPTVRGAASFRGVQLHAHDYRTAEPFAGKTVAVVGAGITAVQLLLEISAVADTLWFTRREVQWDTTPFDPDKGRRAVARVEERVRAGLPPGSVVSVTGLPMTEAMRRGIEAGVLVRQPMFAALTPDGPLLADGSVAAADVILWCTGFRYSMDHLAPLNLRSPGGGIVMTGRLATEVAGEPRLHLLGYGPSASTIGANRAGREAARAISEVLGVDASGAQGRMGRGSSTPGARGLSAG</sequence>
<dbReference type="PANTHER" id="PTHR43539">
    <property type="entry name" value="FLAVIN-BINDING MONOOXYGENASE-LIKE PROTEIN (AFU_ORTHOLOGUE AFUA_4G09220)"/>
    <property type="match status" value="1"/>
</dbReference>
<reference evidence="4" key="1">
    <citation type="submission" date="2016-10" db="EMBL/GenBank/DDBJ databases">
        <authorList>
            <person name="Varghese N."/>
            <person name="Submissions S."/>
        </authorList>
    </citation>
    <scope>NUCLEOTIDE SEQUENCE [LARGE SCALE GENOMIC DNA]</scope>
    <source>
        <strain evidence="4">DSM 44142</strain>
    </source>
</reference>
<dbReference type="PRINTS" id="PR00368">
    <property type="entry name" value="FADPNR"/>
</dbReference>
<dbReference type="SUPFAM" id="SSF51905">
    <property type="entry name" value="FAD/NAD(P)-binding domain"/>
    <property type="match status" value="1"/>
</dbReference>
<dbReference type="GO" id="GO:0050660">
    <property type="term" value="F:flavin adenine dinucleotide binding"/>
    <property type="evidence" value="ECO:0007669"/>
    <property type="project" value="TreeGrafter"/>
</dbReference>
<dbReference type="Gene3D" id="3.50.50.60">
    <property type="entry name" value="FAD/NAD(P)-binding domain"/>
    <property type="match status" value="1"/>
</dbReference>
<name>A0A1H1HA38_9ACTN</name>
<evidence type="ECO:0000313" key="4">
    <source>
        <dbReference type="Proteomes" id="UP000183053"/>
    </source>
</evidence>
<dbReference type="PRINTS" id="PR00469">
    <property type="entry name" value="PNDRDTASEII"/>
</dbReference>
<dbReference type="STRING" id="47312.SAMN04489765_3957"/>
<evidence type="ECO:0000256" key="2">
    <source>
        <dbReference type="SAM" id="MobiDB-lite"/>
    </source>
</evidence>
<evidence type="ECO:0000256" key="1">
    <source>
        <dbReference type="ARBA" id="ARBA00023002"/>
    </source>
</evidence>
<keyword evidence="4" id="KW-1185">Reference proteome</keyword>
<dbReference type="OrthoDB" id="178899at2"/>
<dbReference type="Pfam" id="PF13738">
    <property type="entry name" value="Pyr_redox_3"/>
    <property type="match status" value="1"/>
</dbReference>
<dbReference type="EMBL" id="FNLF01000002">
    <property type="protein sequence ID" value="SDR22243.1"/>
    <property type="molecule type" value="Genomic_DNA"/>
</dbReference>
<dbReference type="Proteomes" id="UP000183053">
    <property type="component" value="Unassembled WGS sequence"/>
</dbReference>
<gene>
    <name evidence="3" type="ORF">SAMN04489765_3957</name>
</gene>
<feature type="region of interest" description="Disordered" evidence="2">
    <location>
        <begin position="359"/>
        <end position="378"/>
    </location>
</feature>
<dbReference type="RefSeq" id="WP_082756237.1">
    <property type="nucleotide sequence ID" value="NZ_FNLF01000002.1"/>
</dbReference>
<dbReference type="PANTHER" id="PTHR43539:SF78">
    <property type="entry name" value="FLAVIN-CONTAINING MONOOXYGENASE"/>
    <property type="match status" value="1"/>
</dbReference>
<dbReference type="InterPro" id="IPR036188">
    <property type="entry name" value="FAD/NAD-bd_sf"/>
</dbReference>
<protein>
    <submittedName>
        <fullName evidence="3">Pyridine nucleotide-disulphide oxidoreductase</fullName>
    </submittedName>
</protein>
<evidence type="ECO:0000313" key="3">
    <source>
        <dbReference type="EMBL" id="SDR22243.1"/>
    </source>
</evidence>
<dbReference type="GO" id="GO:0004497">
    <property type="term" value="F:monooxygenase activity"/>
    <property type="evidence" value="ECO:0007669"/>
    <property type="project" value="TreeGrafter"/>
</dbReference>
<keyword evidence="1" id="KW-0560">Oxidoreductase</keyword>
<dbReference type="AlphaFoldDB" id="A0A1H1HA38"/>
<proteinExistence type="predicted"/>